<accession>A0ABU8ML85</accession>
<proteinExistence type="predicted"/>
<sequence length="228" mass="25408">MPSPSEHAVAASWTRRSAAYEQFYARYGDDRRAAWADAARQWLGPGRRRVLDVGCGTGFLTALLAELGHEVVGIDLSEGMLPRARAEADRRGVEVALHRRAADQVDGLGTFDVVTARYVLWTLPDPGAALAAWREILQPHGTLLVADGLWRPRRLPLSPRRLLRLARDRADLGPHLPHWRGLHPDTTVALVRDAGFASPERVEDRLDRQAWPEAAGFAVVRATRPDRW</sequence>
<dbReference type="RefSeq" id="WP_337694669.1">
    <property type="nucleotide sequence ID" value="NZ_JBBEGN010000003.1"/>
</dbReference>
<organism evidence="2 3">
    <name type="scientific">Actinomycetospora aurantiaca</name>
    <dbReference type="NCBI Taxonomy" id="3129233"/>
    <lineage>
        <taxon>Bacteria</taxon>
        <taxon>Bacillati</taxon>
        <taxon>Actinomycetota</taxon>
        <taxon>Actinomycetes</taxon>
        <taxon>Pseudonocardiales</taxon>
        <taxon>Pseudonocardiaceae</taxon>
        <taxon>Actinomycetospora</taxon>
    </lineage>
</organism>
<dbReference type="PANTHER" id="PTHR42912">
    <property type="entry name" value="METHYLTRANSFERASE"/>
    <property type="match status" value="1"/>
</dbReference>
<gene>
    <name evidence="2" type="ORF">WCD74_09865</name>
</gene>
<evidence type="ECO:0000259" key="1">
    <source>
        <dbReference type="Pfam" id="PF08241"/>
    </source>
</evidence>
<evidence type="ECO:0000313" key="2">
    <source>
        <dbReference type="EMBL" id="MEJ2868070.1"/>
    </source>
</evidence>
<dbReference type="SUPFAM" id="SSF53335">
    <property type="entry name" value="S-adenosyl-L-methionine-dependent methyltransferases"/>
    <property type="match status" value="1"/>
</dbReference>
<dbReference type="InterPro" id="IPR029063">
    <property type="entry name" value="SAM-dependent_MTases_sf"/>
</dbReference>
<keyword evidence="2" id="KW-0489">Methyltransferase</keyword>
<dbReference type="CDD" id="cd02440">
    <property type="entry name" value="AdoMet_MTases"/>
    <property type="match status" value="1"/>
</dbReference>
<keyword evidence="2" id="KW-0808">Transferase</keyword>
<reference evidence="2 3" key="1">
    <citation type="submission" date="2024-03" db="EMBL/GenBank/DDBJ databases">
        <title>Actinomycetospora sp. OC33-EN08, a novel actinomycete isolated from wild orchid (Aerides multiflora).</title>
        <authorList>
            <person name="Suriyachadkun C."/>
        </authorList>
    </citation>
    <scope>NUCLEOTIDE SEQUENCE [LARGE SCALE GENOMIC DNA]</scope>
    <source>
        <strain evidence="2 3">OC33-EN08</strain>
    </source>
</reference>
<comment type="caution">
    <text evidence="2">The sequence shown here is derived from an EMBL/GenBank/DDBJ whole genome shotgun (WGS) entry which is preliminary data.</text>
</comment>
<feature type="domain" description="Methyltransferase type 11" evidence="1">
    <location>
        <begin position="51"/>
        <end position="144"/>
    </location>
</feature>
<evidence type="ECO:0000313" key="3">
    <source>
        <dbReference type="Proteomes" id="UP001385809"/>
    </source>
</evidence>
<dbReference type="EC" id="2.1.1.-" evidence="2"/>
<protein>
    <submittedName>
        <fullName evidence="2">Class I SAM-dependent methyltransferase</fullName>
        <ecNumber evidence="2">2.1.1.-</ecNumber>
    </submittedName>
</protein>
<dbReference type="PANTHER" id="PTHR42912:SF80">
    <property type="entry name" value="METHYLTRANSFERASE DOMAIN-CONTAINING PROTEIN"/>
    <property type="match status" value="1"/>
</dbReference>
<name>A0ABU8ML85_9PSEU</name>
<dbReference type="Pfam" id="PF08241">
    <property type="entry name" value="Methyltransf_11"/>
    <property type="match status" value="1"/>
</dbReference>
<dbReference type="EMBL" id="JBBEGN010000003">
    <property type="protein sequence ID" value="MEJ2868070.1"/>
    <property type="molecule type" value="Genomic_DNA"/>
</dbReference>
<dbReference type="GO" id="GO:0032259">
    <property type="term" value="P:methylation"/>
    <property type="evidence" value="ECO:0007669"/>
    <property type="project" value="UniProtKB-KW"/>
</dbReference>
<dbReference type="Gene3D" id="3.40.50.150">
    <property type="entry name" value="Vaccinia Virus protein VP39"/>
    <property type="match status" value="1"/>
</dbReference>
<dbReference type="Proteomes" id="UP001385809">
    <property type="component" value="Unassembled WGS sequence"/>
</dbReference>
<dbReference type="InterPro" id="IPR013216">
    <property type="entry name" value="Methyltransf_11"/>
</dbReference>
<keyword evidence="3" id="KW-1185">Reference proteome</keyword>
<dbReference type="InterPro" id="IPR050508">
    <property type="entry name" value="Methyltransf_Superfamily"/>
</dbReference>
<dbReference type="GO" id="GO:0008168">
    <property type="term" value="F:methyltransferase activity"/>
    <property type="evidence" value="ECO:0007669"/>
    <property type="project" value="UniProtKB-KW"/>
</dbReference>